<dbReference type="PANTHER" id="PTHR13832:SF589">
    <property type="entry name" value="[PYRUVATE DEHYDROGENASE [ACETYL-TRANSFERRING]]-PHOSPHATASE 2, MITOCHONDRIAL"/>
    <property type="match status" value="1"/>
</dbReference>
<dbReference type="AlphaFoldDB" id="A4RT10"/>
<gene>
    <name evidence="11" type="primary">Pph1</name>
    <name evidence="11" type="ORF">OSTLU_119508</name>
</gene>
<evidence type="ECO:0000256" key="9">
    <source>
        <dbReference type="RuleBase" id="RU003465"/>
    </source>
</evidence>
<reference evidence="11 12" key="1">
    <citation type="journal article" date="2007" name="Proc. Natl. Acad. Sci. U.S.A.">
        <title>The tiny eukaryote Ostreococcus provides genomic insights into the paradox of plankton speciation.</title>
        <authorList>
            <person name="Palenik B."/>
            <person name="Grimwood J."/>
            <person name="Aerts A."/>
            <person name="Rouze P."/>
            <person name="Salamov A."/>
            <person name="Putnam N."/>
            <person name="Dupont C."/>
            <person name="Jorgensen R."/>
            <person name="Derelle E."/>
            <person name="Rombauts S."/>
            <person name="Zhou K."/>
            <person name="Otillar R."/>
            <person name="Merchant S.S."/>
            <person name="Podell S."/>
            <person name="Gaasterland T."/>
            <person name="Napoli C."/>
            <person name="Gendler K."/>
            <person name="Manuell A."/>
            <person name="Tai V."/>
            <person name="Vallon O."/>
            <person name="Piganeau G."/>
            <person name="Jancek S."/>
            <person name="Heijde M."/>
            <person name="Jabbari K."/>
            <person name="Bowler C."/>
            <person name="Lohr M."/>
            <person name="Robbens S."/>
            <person name="Werner G."/>
            <person name="Dubchak I."/>
            <person name="Pazour G.J."/>
            <person name="Ren Q."/>
            <person name="Paulsen I."/>
            <person name="Delwiche C."/>
            <person name="Schmutz J."/>
            <person name="Rokhsar D."/>
            <person name="Van de Peer Y."/>
            <person name="Moreau H."/>
            <person name="Grigoriev I.V."/>
        </authorList>
    </citation>
    <scope>NUCLEOTIDE SEQUENCE [LARGE SCALE GENOMIC DNA]</scope>
    <source>
        <strain evidence="11 12">CCE9901</strain>
    </source>
</reference>
<dbReference type="OrthoDB" id="10264738at2759"/>
<comment type="cofactor">
    <cofactor evidence="2">
        <name>Mg(2+)</name>
        <dbReference type="ChEBI" id="CHEBI:18420"/>
    </cofactor>
</comment>
<evidence type="ECO:0000313" key="11">
    <source>
        <dbReference type="EMBL" id="ABO94690.1"/>
    </source>
</evidence>
<accession>A4RT10</accession>
<dbReference type="KEGG" id="olu:OSTLU_119508"/>
<dbReference type="Gramene" id="ABO94690">
    <property type="protein sequence ID" value="ABO94690"/>
    <property type="gene ID" value="OSTLU_119508"/>
</dbReference>
<dbReference type="GO" id="GO:0030145">
    <property type="term" value="F:manganese ion binding"/>
    <property type="evidence" value="ECO:0007669"/>
    <property type="project" value="EnsemblPlants"/>
</dbReference>
<dbReference type="InterPro" id="IPR015655">
    <property type="entry name" value="PP2C"/>
</dbReference>
<evidence type="ECO:0000256" key="8">
    <source>
        <dbReference type="ARBA" id="ARBA00023211"/>
    </source>
</evidence>
<evidence type="ECO:0000256" key="5">
    <source>
        <dbReference type="ARBA" id="ARBA00022801"/>
    </source>
</evidence>
<evidence type="ECO:0000259" key="10">
    <source>
        <dbReference type="PROSITE" id="PS51746"/>
    </source>
</evidence>
<dbReference type="InterPro" id="IPR001932">
    <property type="entry name" value="PPM-type_phosphatase-like_dom"/>
</dbReference>
<evidence type="ECO:0000256" key="2">
    <source>
        <dbReference type="ARBA" id="ARBA00001946"/>
    </source>
</evidence>
<dbReference type="EMBL" id="CP000582">
    <property type="protein sequence ID" value="ABO94690.1"/>
    <property type="molecule type" value="Genomic_DNA"/>
</dbReference>
<dbReference type="InterPro" id="IPR036457">
    <property type="entry name" value="PPM-type-like_dom_sf"/>
</dbReference>
<dbReference type="GO" id="GO:0009579">
    <property type="term" value="C:thylakoid"/>
    <property type="evidence" value="ECO:0007669"/>
    <property type="project" value="EnsemblPlants"/>
</dbReference>
<proteinExistence type="inferred from homology"/>
<sequence length="388" mass="42151">MKVAPLQQVATVSSPKLVSRHFRHKRRTVQSGSRFPLSDLNGLLTGGELAGLVATCLAAVIVSNASRATTSSVDSLEQVRKPAAKVRRPVDLDWGACSDIGPRDYMEDAYQVVKGPDHFFAAVYDGHGGCGSSTYLRSNFYKFVSAMLGKNRKLLSDETTTDDEMNTIFEKSMSEVFMAADSALIDYIATLGDPECWSGSTATVCVVNSSLLMCANVGDSRAVLCRSGKPVDISADHRPTTSSSCGRCEIKRINQAGGWISQSRVCGILAVTRAFGDYEFKGGRYELLEELKDSSDILAMKASMEGPPVISLPHCFTIPRSTEDEFIILASDGLWDTMNSAQAVTFVRSELKKDPSKSMQDIADALIARALRCRTQDNVVCIVVKLSR</sequence>
<dbReference type="GeneID" id="5000225"/>
<comment type="cofactor">
    <cofactor evidence="1">
        <name>Mn(2+)</name>
        <dbReference type="ChEBI" id="CHEBI:29035"/>
    </cofactor>
</comment>
<dbReference type="GO" id="GO:0004722">
    <property type="term" value="F:protein serine/threonine phosphatase activity"/>
    <property type="evidence" value="ECO:0007669"/>
    <property type="project" value="UniProtKB-EC"/>
</dbReference>
<dbReference type="SUPFAM" id="SSF81606">
    <property type="entry name" value="PP2C-like"/>
    <property type="match status" value="1"/>
</dbReference>
<keyword evidence="12" id="KW-1185">Reference proteome</keyword>
<dbReference type="GO" id="GO:0009767">
    <property type="term" value="P:photosynthetic electron transport chain"/>
    <property type="evidence" value="ECO:0007669"/>
    <property type="project" value="EnsemblPlants"/>
</dbReference>
<keyword evidence="4" id="KW-0479">Metal-binding</keyword>
<organism evidence="11 12">
    <name type="scientific">Ostreococcus lucimarinus (strain CCE9901)</name>
    <dbReference type="NCBI Taxonomy" id="436017"/>
    <lineage>
        <taxon>Eukaryota</taxon>
        <taxon>Viridiplantae</taxon>
        <taxon>Chlorophyta</taxon>
        <taxon>Mamiellophyceae</taxon>
        <taxon>Mamiellales</taxon>
        <taxon>Bathycoccaceae</taxon>
        <taxon>Ostreococcus</taxon>
    </lineage>
</organism>
<feature type="domain" description="PPM-type phosphatase" evidence="10">
    <location>
        <begin position="93"/>
        <end position="386"/>
    </location>
</feature>
<keyword evidence="8" id="KW-0464">Manganese</keyword>
<dbReference type="Proteomes" id="UP000001568">
    <property type="component" value="Chromosome 2"/>
</dbReference>
<dbReference type="GO" id="GO:0080005">
    <property type="term" value="P:photosystem stoichiometry adjustment"/>
    <property type="evidence" value="ECO:0007669"/>
    <property type="project" value="EnsemblPlants"/>
</dbReference>
<dbReference type="EC" id="3.1.3.16" evidence="3"/>
<keyword evidence="5 9" id="KW-0378">Hydrolase</keyword>
<evidence type="ECO:0000256" key="6">
    <source>
        <dbReference type="ARBA" id="ARBA00022842"/>
    </source>
</evidence>
<evidence type="ECO:0000313" key="12">
    <source>
        <dbReference type="Proteomes" id="UP000001568"/>
    </source>
</evidence>
<dbReference type="PROSITE" id="PS01032">
    <property type="entry name" value="PPM_1"/>
    <property type="match status" value="1"/>
</dbReference>
<dbReference type="Gene3D" id="3.60.40.10">
    <property type="entry name" value="PPM-type phosphatase domain"/>
    <property type="match status" value="1"/>
</dbReference>
<name>A4RT10_OSTLU</name>
<keyword evidence="6" id="KW-0460">Magnesium</keyword>
<dbReference type="STRING" id="436017.A4RT10"/>
<dbReference type="RefSeq" id="XP_001416397.1">
    <property type="nucleotide sequence ID" value="XM_001416360.1"/>
</dbReference>
<protein>
    <recommendedName>
        <fullName evidence="3">protein-serine/threonine phosphatase</fullName>
        <ecNumber evidence="3">3.1.3.16</ecNumber>
    </recommendedName>
</protein>
<dbReference type="eggNOG" id="KOG0698">
    <property type="taxonomic scope" value="Eukaryota"/>
</dbReference>
<dbReference type="GO" id="GO:0000287">
    <property type="term" value="F:magnesium ion binding"/>
    <property type="evidence" value="ECO:0007669"/>
    <property type="project" value="EnsemblPlants"/>
</dbReference>
<dbReference type="CDD" id="cd00143">
    <property type="entry name" value="PP2Cc"/>
    <property type="match status" value="1"/>
</dbReference>
<dbReference type="HOGENOM" id="CLU_013173_20_0_1"/>
<dbReference type="OMA" id="PECWSGS"/>
<evidence type="ECO:0000256" key="4">
    <source>
        <dbReference type="ARBA" id="ARBA00022723"/>
    </source>
</evidence>
<evidence type="ECO:0000256" key="7">
    <source>
        <dbReference type="ARBA" id="ARBA00022912"/>
    </source>
</evidence>
<keyword evidence="7 9" id="KW-0904">Protein phosphatase</keyword>
<dbReference type="PROSITE" id="PS51746">
    <property type="entry name" value="PPM_2"/>
    <property type="match status" value="1"/>
</dbReference>
<dbReference type="InterPro" id="IPR000222">
    <property type="entry name" value="PP2C_BS"/>
</dbReference>
<dbReference type="Pfam" id="PF00481">
    <property type="entry name" value="PP2C"/>
    <property type="match status" value="1"/>
</dbReference>
<evidence type="ECO:0000256" key="3">
    <source>
        <dbReference type="ARBA" id="ARBA00013081"/>
    </source>
</evidence>
<comment type="similarity">
    <text evidence="9">Belongs to the PP2C family.</text>
</comment>
<evidence type="ECO:0000256" key="1">
    <source>
        <dbReference type="ARBA" id="ARBA00001936"/>
    </source>
</evidence>
<dbReference type="PANTHER" id="PTHR13832">
    <property type="entry name" value="PROTEIN PHOSPHATASE 2C"/>
    <property type="match status" value="1"/>
</dbReference>
<dbReference type="GO" id="GO:0009570">
    <property type="term" value="C:chloroplast stroma"/>
    <property type="evidence" value="ECO:0007669"/>
    <property type="project" value="EnsemblPlants"/>
</dbReference>
<dbReference type="SMART" id="SM00332">
    <property type="entry name" value="PP2Cc"/>
    <property type="match status" value="1"/>
</dbReference>